<sequence length="111" mass="12936">MYYFAPSVSYAIFTPVKLADHTGDNFLEEKFRYRKPGTGMIYQAVFDFGIDLTKSWMIGDRDEDYKAAIAAGVNFMWADIWHMRFTPGMYEIKSATPQQVKFLDRKNLNLN</sequence>
<dbReference type="InterPro" id="IPR023214">
    <property type="entry name" value="HAD_sf"/>
</dbReference>
<accession>A0ABS8I9K1</accession>
<dbReference type="EMBL" id="JAIVFQ010000023">
    <property type="protein sequence ID" value="MCC5600880.1"/>
    <property type="molecule type" value="Genomic_DNA"/>
</dbReference>
<proteinExistence type="predicted"/>
<dbReference type="RefSeq" id="WP_229485938.1">
    <property type="nucleotide sequence ID" value="NZ_JAIVFQ010000023.1"/>
</dbReference>
<dbReference type="Gene3D" id="3.40.50.1000">
    <property type="entry name" value="HAD superfamily/HAD-like"/>
    <property type="match status" value="1"/>
</dbReference>
<evidence type="ECO:0000313" key="2">
    <source>
        <dbReference type="Proteomes" id="UP001199525"/>
    </source>
</evidence>
<comment type="caution">
    <text evidence="1">The sequence shown here is derived from an EMBL/GenBank/DDBJ whole genome shotgun (WGS) entry which is preliminary data.</text>
</comment>
<organism evidence="1 2">
    <name type="scientific">Nostoc favosum CHAB5714</name>
    <dbReference type="NCBI Taxonomy" id="2780399"/>
    <lineage>
        <taxon>Bacteria</taxon>
        <taxon>Bacillati</taxon>
        <taxon>Cyanobacteriota</taxon>
        <taxon>Cyanophyceae</taxon>
        <taxon>Nostocales</taxon>
        <taxon>Nostocaceae</taxon>
        <taxon>Nostoc</taxon>
        <taxon>Nostoc favosum</taxon>
    </lineage>
</organism>
<dbReference type="SUPFAM" id="SSF56784">
    <property type="entry name" value="HAD-like"/>
    <property type="match status" value="1"/>
</dbReference>
<reference evidence="1 2" key="1">
    <citation type="journal article" date="2021" name="Microorganisms">
        <title>Genome Evolution of Filamentous Cyanobacterium Nostoc Species: From Facultative Symbiosis to Free Living.</title>
        <authorList>
            <person name="Huo D."/>
            <person name="Li H."/>
            <person name="Cai F."/>
            <person name="Guo X."/>
            <person name="Qiao Z."/>
            <person name="Wang W."/>
            <person name="Yu G."/>
            <person name="Li R."/>
        </authorList>
    </citation>
    <scope>NUCLEOTIDE SEQUENCE [LARGE SCALE GENOMIC DNA]</scope>
    <source>
        <strain evidence="1 2">CHAB 5714</strain>
    </source>
</reference>
<keyword evidence="2" id="KW-1185">Reference proteome</keyword>
<dbReference type="Proteomes" id="UP001199525">
    <property type="component" value="Unassembled WGS sequence"/>
</dbReference>
<evidence type="ECO:0000313" key="1">
    <source>
        <dbReference type="EMBL" id="MCC5600880.1"/>
    </source>
</evidence>
<dbReference type="InterPro" id="IPR036412">
    <property type="entry name" value="HAD-like_sf"/>
</dbReference>
<gene>
    <name evidence="1" type="ORF">LC586_17050</name>
</gene>
<name>A0ABS8I9K1_9NOSO</name>
<protein>
    <submittedName>
        <fullName evidence="1">HAD hydrolase-like protein</fullName>
    </submittedName>
</protein>
<dbReference type="Pfam" id="PF13242">
    <property type="entry name" value="Hydrolase_like"/>
    <property type="match status" value="1"/>
</dbReference>